<reference evidence="4 5" key="1">
    <citation type="submission" date="2024-08" db="EMBL/GenBank/DDBJ databases">
        <authorList>
            <person name="Will J Nash"/>
            <person name="Angela Man"/>
            <person name="Seanna McTaggart"/>
            <person name="Kendall Baker"/>
            <person name="Tom Barker"/>
            <person name="Leah Catchpole"/>
            <person name="Alex Durrant"/>
            <person name="Karim Gharbi"/>
            <person name="Naomi Irish"/>
            <person name="Gemy Kaithakottil"/>
            <person name="Debby Ku"/>
            <person name="Aaliyah Providence"/>
            <person name="Felix Shaw"/>
            <person name="David Swarbreck"/>
            <person name="Chris Watkins"/>
            <person name="Ann M. McCartney"/>
            <person name="Giulio Formenti"/>
            <person name="Alice Mouton"/>
            <person name="Noel Vella"/>
            <person name="Bjorn M von Reumont"/>
            <person name="Adriana Vella"/>
            <person name="Wilfried Haerty"/>
        </authorList>
    </citation>
    <scope>NUCLEOTIDE SEQUENCE [LARGE SCALE GENOMIC DNA]</scope>
</reference>
<feature type="compositionally biased region" description="Basic and acidic residues" evidence="1">
    <location>
        <begin position="464"/>
        <end position="493"/>
    </location>
</feature>
<feature type="compositionally biased region" description="Polar residues" evidence="1">
    <location>
        <begin position="877"/>
        <end position="888"/>
    </location>
</feature>
<evidence type="ECO:0000313" key="5">
    <source>
        <dbReference type="Proteomes" id="UP001642520"/>
    </source>
</evidence>
<feature type="region of interest" description="Disordered" evidence="1">
    <location>
        <begin position="186"/>
        <end position="227"/>
    </location>
</feature>
<feature type="compositionally biased region" description="Basic and acidic residues" evidence="1">
    <location>
        <begin position="752"/>
        <end position="793"/>
    </location>
</feature>
<dbReference type="InterPro" id="IPR036508">
    <property type="entry name" value="Chitin-bd_dom_sf"/>
</dbReference>
<feature type="signal peptide" evidence="2">
    <location>
        <begin position="1"/>
        <end position="22"/>
    </location>
</feature>
<feature type="compositionally biased region" description="Low complexity" evidence="1">
    <location>
        <begin position="186"/>
        <end position="197"/>
    </location>
</feature>
<evidence type="ECO:0000259" key="3">
    <source>
        <dbReference type="PROSITE" id="PS50940"/>
    </source>
</evidence>
<accession>A0ABP1NLT2</accession>
<feature type="compositionally biased region" description="Basic and acidic residues" evidence="1">
    <location>
        <begin position="728"/>
        <end position="746"/>
    </location>
</feature>
<dbReference type="InterPro" id="IPR052976">
    <property type="entry name" value="Scoloptoxin-like"/>
</dbReference>
<sequence length="1028" mass="119391">MREKRWLLLALYGILLVSAVSGERKPTRPKFKIATTSTTTTTTSTTEDSHVHQNENEDAEATTAANEGNATTGHVLTGIPQIDYIWDPNLPRELNGYNLSDYPFYNSIPEDIDFKCDGLHDGFYASVPHKCQVYHHCLFGTRYDFLCANFTAFDQKTFICHFVSEVDCANSKKYWHRNDALYKATTTSTTSTSTTTTMAPVTAATGRPLARDSPPRRRRPSRRRPAYDYYDEEYYDDDYSRPRGYSRDDYDYDDRKYRRDRDRDFRDRDRDFRDRDAPRTRDGVPRDALDRDTSVRDRYPSRSNRRDPVRARNPLEEDTRVRPRDPDQGPRSGSREVDDTDLDDRRPDSRIRDTDDHRYSDKRYRDDYEDKESVSASAGAGASSDHLVKPAAPVASVYARPRAPPKIRRPVPLSEQDKYAYKGSSAQSTEEPRRRPADVGEDDYYEDELEDPRPIRRPLRRRPAYRDRDRDRDDFYDFIERDRGRPYRPRYRDDEDDLRPRKHPDRSRDRYYDRDRDRGVERGRDRSLDRGKERTTEKSPDRGSERGGAHRPLDRERDIDRPRTGSRSKDLQDTTDAPPRRASGYDRTERTTTTSSTTTTTCLPEQLVHKPESSTKEPANERPTLTERPSKPAQIQTTRAPIEDEESYRANQQSEYQERDQEDRRDQIHHQSPAVEEYSQEYYDEPEDPPAPPPRTAVRIVKRPFLPSRGGNPNPRGLSPVGVKATTPKREEEKPTERTAVQERPKNYYLHESQENARESNQETKVQPPEEKETYDPYKTVQIEKQHEHRSEDYDTSIARPQVRRPIDRQRDGEAQKSIEDTFVRGTVKYGHSDDRQNYDEGSDKWPGDDYSSPAQGNDGNVQATGSSQRNKGRLTVNENPNVYGSTFKNDEAQEQSTGPQSFRVKQRLNEVTHRLQDIPESEYDVTLNDALTPTLNQEANLPSGFVLPLHRQLGRDTVLQPSENSYKVSRTVNQQQQKAFVPSPQFLPAVSNNDRLRNVYYRTPEAIQISGAQYRTQRGPWHDYTGY</sequence>
<dbReference type="Pfam" id="PF01607">
    <property type="entry name" value="CBM_14"/>
    <property type="match status" value="1"/>
</dbReference>
<dbReference type="PANTHER" id="PTHR22933:SF40">
    <property type="entry name" value="CUTICULAR PROTEIN ANALOGOUS TO PERITROPHINS 1-H"/>
    <property type="match status" value="1"/>
</dbReference>
<dbReference type="InterPro" id="IPR002557">
    <property type="entry name" value="Chitin-bd_dom"/>
</dbReference>
<feature type="compositionally biased region" description="Basic and acidic residues" evidence="1">
    <location>
        <begin position="506"/>
        <end position="572"/>
    </location>
</feature>
<feature type="chain" id="PRO_5046380119" description="Chitin-binding type-2 domain-containing protein" evidence="2">
    <location>
        <begin position="23"/>
        <end position="1028"/>
    </location>
</feature>
<dbReference type="Proteomes" id="UP001642520">
    <property type="component" value="Unassembled WGS sequence"/>
</dbReference>
<feature type="compositionally biased region" description="Basic and acidic residues" evidence="1">
    <location>
        <begin position="805"/>
        <end position="823"/>
    </location>
</feature>
<feature type="compositionally biased region" description="Basic and acidic residues" evidence="1">
    <location>
        <begin position="271"/>
        <end position="373"/>
    </location>
</feature>
<name>A0ABP1NLT2_XYLVO</name>
<dbReference type="SUPFAM" id="SSF57625">
    <property type="entry name" value="Invertebrate chitin-binding proteins"/>
    <property type="match status" value="1"/>
</dbReference>
<feature type="region of interest" description="Disordered" evidence="1">
    <location>
        <begin position="271"/>
        <end position="901"/>
    </location>
</feature>
<feature type="compositionally biased region" description="Polar residues" evidence="1">
    <location>
        <begin position="853"/>
        <end position="870"/>
    </location>
</feature>
<protein>
    <recommendedName>
        <fullName evidence="3">Chitin-binding type-2 domain-containing protein</fullName>
    </recommendedName>
</protein>
<organism evidence="4 5">
    <name type="scientific">Xylocopa violacea</name>
    <name type="common">Violet carpenter bee</name>
    <name type="synonym">Apis violacea</name>
    <dbReference type="NCBI Taxonomy" id="135666"/>
    <lineage>
        <taxon>Eukaryota</taxon>
        <taxon>Metazoa</taxon>
        <taxon>Ecdysozoa</taxon>
        <taxon>Arthropoda</taxon>
        <taxon>Hexapoda</taxon>
        <taxon>Insecta</taxon>
        <taxon>Pterygota</taxon>
        <taxon>Neoptera</taxon>
        <taxon>Endopterygota</taxon>
        <taxon>Hymenoptera</taxon>
        <taxon>Apocrita</taxon>
        <taxon>Aculeata</taxon>
        <taxon>Apoidea</taxon>
        <taxon>Anthophila</taxon>
        <taxon>Apidae</taxon>
        <taxon>Xylocopa</taxon>
        <taxon>Xylocopa</taxon>
    </lineage>
</organism>
<dbReference type="PROSITE" id="PS50940">
    <property type="entry name" value="CHIT_BIND_II"/>
    <property type="match status" value="1"/>
</dbReference>
<feature type="compositionally biased region" description="Basic and acidic residues" evidence="1">
    <location>
        <begin position="656"/>
        <end position="669"/>
    </location>
</feature>
<feature type="compositionally biased region" description="Low complexity" evidence="1">
    <location>
        <begin position="35"/>
        <end position="46"/>
    </location>
</feature>
<keyword evidence="5" id="KW-1185">Reference proteome</keyword>
<keyword evidence="2" id="KW-0732">Signal</keyword>
<feature type="domain" description="Chitin-binding type-2" evidence="3">
    <location>
        <begin position="113"/>
        <end position="170"/>
    </location>
</feature>
<evidence type="ECO:0000256" key="2">
    <source>
        <dbReference type="SAM" id="SignalP"/>
    </source>
</evidence>
<proteinExistence type="predicted"/>
<feature type="compositionally biased region" description="Low complexity" evidence="1">
    <location>
        <begin position="375"/>
        <end position="384"/>
    </location>
</feature>
<evidence type="ECO:0000313" key="4">
    <source>
        <dbReference type="EMBL" id="CAL7941387.1"/>
    </source>
</evidence>
<feature type="compositionally biased region" description="Low complexity" evidence="1">
    <location>
        <begin position="591"/>
        <end position="601"/>
    </location>
</feature>
<dbReference type="Gene3D" id="2.170.140.10">
    <property type="entry name" value="Chitin binding domain"/>
    <property type="match status" value="1"/>
</dbReference>
<gene>
    <name evidence="4" type="ORF">XYLVIOL_LOCUS4980</name>
</gene>
<feature type="compositionally biased region" description="Acidic residues" evidence="1">
    <location>
        <begin position="678"/>
        <end position="688"/>
    </location>
</feature>
<dbReference type="SMART" id="SM00494">
    <property type="entry name" value="ChtBD2"/>
    <property type="match status" value="1"/>
</dbReference>
<feature type="compositionally biased region" description="Acidic residues" evidence="1">
    <location>
        <begin position="439"/>
        <end position="450"/>
    </location>
</feature>
<feature type="compositionally biased region" description="Basic and acidic residues" evidence="1">
    <location>
        <begin position="607"/>
        <end position="630"/>
    </location>
</feature>
<feature type="region of interest" description="Disordered" evidence="1">
    <location>
        <begin position="30"/>
        <end position="64"/>
    </location>
</feature>
<feature type="compositionally biased region" description="Basic and acidic residues" evidence="1">
    <location>
        <begin position="831"/>
        <end position="848"/>
    </location>
</feature>
<comment type="caution">
    <text evidence="4">The sequence shown here is derived from an EMBL/GenBank/DDBJ whole genome shotgun (WGS) entry which is preliminary data.</text>
</comment>
<dbReference type="PANTHER" id="PTHR22933">
    <property type="entry name" value="FI18007P1-RELATED"/>
    <property type="match status" value="1"/>
</dbReference>
<evidence type="ECO:0000256" key="1">
    <source>
        <dbReference type="SAM" id="MobiDB-lite"/>
    </source>
</evidence>
<dbReference type="EMBL" id="CAXAJV020001292">
    <property type="protein sequence ID" value="CAL7941387.1"/>
    <property type="molecule type" value="Genomic_DNA"/>
</dbReference>